<dbReference type="PANTHER" id="PTHR11360">
    <property type="entry name" value="MONOCARBOXYLATE TRANSPORTER"/>
    <property type="match status" value="1"/>
</dbReference>
<dbReference type="PANTHER" id="PTHR11360:SF234">
    <property type="entry name" value="MFS-TYPE TRANSPORTER DBAD-RELATED"/>
    <property type="match status" value="1"/>
</dbReference>
<comment type="subcellular location">
    <subcellularLocation>
        <location evidence="1">Membrane</location>
        <topology evidence="1">Multi-pass membrane protein</topology>
    </subcellularLocation>
</comment>
<dbReference type="Pfam" id="PF07690">
    <property type="entry name" value="MFS_1"/>
    <property type="match status" value="1"/>
</dbReference>
<feature type="transmembrane region" description="Helical" evidence="4">
    <location>
        <begin position="317"/>
        <end position="341"/>
    </location>
</feature>
<feature type="domain" description="Major facilitator superfamily (MFS) profile" evidence="5">
    <location>
        <begin position="249"/>
        <end position="447"/>
    </location>
</feature>
<gene>
    <name evidence="6" type="ORF">HGRIS_012109</name>
</gene>
<accession>A0ABR3IRE3</accession>
<evidence type="ECO:0000256" key="3">
    <source>
        <dbReference type="SAM" id="MobiDB-lite"/>
    </source>
</evidence>
<dbReference type="InterPro" id="IPR011701">
    <property type="entry name" value="MFS"/>
</dbReference>
<keyword evidence="4" id="KW-1133">Transmembrane helix</keyword>
<dbReference type="EMBL" id="JASNQZ010000015">
    <property type="protein sequence ID" value="KAL0945824.1"/>
    <property type="molecule type" value="Genomic_DNA"/>
</dbReference>
<reference evidence="7" key="1">
    <citation type="submission" date="2024-06" db="EMBL/GenBank/DDBJ databases">
        <title>Multi-omics analyses provide insights into the biosynthesis of the anticancer antibiotic pleurotin in Hohenbuehelia grisea.</title>
        <authorList>
            <person name="Weaver J.A."/>
            <person name="Alberti F."/>
        </authorList>
    </citation>
    <scope>NUCLEOTIDE SEQUENCE [LARGE SCALE GENOMIC DNA]</scope>
    <source>
        <strain evidence="7">T-177</strain>
    </source>
</reference>
<feature type="transmembrane region" description="Helical" evidence="4">
    <location>
        <begin position="384"/>
        <end position="404"/>
    </location>
</feature>
<evidence type="ECO:0000256" key="2">
    <source>
        <dbReference type="ARBA" id="ARBA00006727"/>
    </source>
</evidence>
<feature type="transmembrane region" description="Helical" evidence="4">
    <location>
        <begin position="410"/>
        <end position="435"/>
    </location>
</feature>
<feature type="transmembrane region" description="Helical" evidence="4">
    <location>
        <begin position="142"/>
        <end position="165"/>
    </location>
</feature>
<feature type="transmembrane region" description="Helical" evidence="4">
    <location>
        <begin position="255"/>
        <end position="275"/>
    </location>
</feature>
<evidence type="ECO:0000256" key="1">
    <source>
        <dbReference type="ARBA" id="ARBA00004141"/>
    </source>
</evidence>
<evidence type="ECO:0000313" key="7">
    <source>
        <dbReference type="Proteomes" id="UP001556367"/>
    </source>
</evidence>
<feature type="transmembrane region" description="Helical" evidence="4">
    <location>
        <begin position="287"/>
        <end position="305"/>
    </location>
</feature>
<feature type="transmembrane region" description="Helical" evidence="4">
    <location>
        <begin position="216"/>
        <end position="234"/>
    </location>
</feature>
<dbReference type="InterPro" id="IPR036259">
    <property type="entry name" value="MFS_trans_sf"/>
</dbReference>
<keyword evidence="7" id="KW-1185">Reference proteome</keyword>
<evidence type="ECO:0000313" key="6">
    <source>
        <dbReference type="EMBL" id="KAL0945824.1"/>
    </source>
</evidence>
<keyword evidence="4" id="KW-0472">Membrane</keyword>
<feature type="transmembrane region" description="Helical" evidence="4">
    <location>
        <begin position="115"/>
        <end position="136"/>
    </location>
</feature>
<comment type="caution">
    <text evidence="6">The sequence shown here is derived from an EMBL/GenBank/DDBJ whole genome shotgun (WGS) entry which is preliminary data.</text>
</comment>
<dbReference type="InterPro" id="IPR020846">
    <property type="entry name" value="MFS_dom"/>
</dbReference>
<dbReference type="PROSITE" id="PS50850">
    <property type="entry name" value="MFS"/>
    <property type="match status" value="1"/>
</dbReference>
<dbReference type="SUPFAM" id="SSF103473">
    <property type="entry name" value="MFS general substrate transporter"/>
    <property type="match status" value="1"/>
</dbReference>
<dbReference type="InterPro" id="IPR050327">
    <property type="entry name" value="Proton-linked_MCT"/>
</dbReference>
<feature type="compositionally biased region" description="Basic and acidic residues" evidence="3">
    <location>
        <begin position="9"/>
        <end position="20"/>
    </location>
</feature>
<protein>
    <recommendedName>
        <fullName evidence="5">Major facilitator superfamily (MFS) profile domain-containing protein</fullName>
    </recommendedName>
</protein>
<evidence type="ECO:0000259" key="5">
    <source>
        <dbReference type="PROSITE" id="PS50850"/>
    </source>
</evidence>
<proteinExistence type="inferred from homology"/>
<feature type="transmembrane region" description="Helical" evidence="4">
    <location>
        <begin position="177"/>
        <end position="196"/>
    </location>
</feature>
<evidence type="ECO:0000256" key="4">
    <source>
        <dbReference type="SAM" id="Phobius"/>
    </source>
</evidence>
<comment type="similarity">
    <text evidence="2">Belongs to the major facilitator superfamily. Monocarboxylate porter (TC 2.A.1.13) family.</text>
</comment>
<sequence length="447" mass="48850">MPDQSYSVDVEKNASTEKKQTAASTQDVQDETHTQPTIVFPEGGWQAWSTVAGVWIMQFATFGYTNAYGVYNDFYVREYLSPKYSSSQISWIGSVQLLLVMSMGLVTGRAFDTGYFYPMILTGTLLYAFCLFMLSLTQPEQYYQVFLSQGLGLGIAIGITYLPGLCVVSHYFHRRRALALGIASSGSAVGGVVHPIMLNKLFYGGVGFHQGVRASAALNVGLLAIACLMMRTRLPPKPNRNTSLLRDFLTFSRDAPYVITVFGTMLVICGIYYPIFFLQLNAIKNGISPSLAFYTLAILNGTSVVGRVLPNFLVHRFGVYTVVIPCVVVCAVLNFCTLGIHTAAGTLLFAVLFGFFSGAYIGLFAPMIASLARNDAEMGSRMGICFTFTGIGGLLGTPISGALLTSRFLWWRPIVFAGMCITCGCLCFITTLVLLSRQARERRKLAS</sequence>
<dbReference type="Gene3D" id="1.20.1250.20">
    <property type="entry name" value="MFS general substrate transporter like domains"/>
    <property type="match status" value="2"/>
</dbReference>
<dbReference type="Proteomes" id="UP001556367">
    <property type="component" value="Unassembled WGS sequence"/>
</dbReference>
<name>A0ABR3IRE3_9AGAR</name>
<feature type="region of interest" description="Disordered" evidence="3">
    <location>
        <begin position="1"/>
        <end position="32"/>
    </location>
</feature>
<organism evidence="6 7">
    <name type="scientific">Hohenbuehelia grisea</name>
    <dbReference type="NCBI Taxonomy" id="104357"/>
    <lineage>
        <taxon>Eukaryota</taxon>
        <taxon>Fungi</taxon>
        <taxon>Dikarya</taxon>
        <taxon>Basidiomycota</taxon>
        <taxon>Agaricomycotina</taxon>
        <taxon>Agaricomycetes</taxon>
        <taxon>Agaricomycetidae</taxon>
        <taxon>Agaricales</taxon>
        <taxon>Pleurotineae</taxon>
        <taxon>Pleurotaceae</taxon>
        <taxon>Hohenbuehelia</taxon>
    </lineage>
</organism>
<keyword evidence="4" id="KW-0812">Transmembrane</keyword>
<feature type="transmembrane region" description="Helical" evidence="4">
    <location>
        <begin position="347"/>
        <end position="372"/>
    </location>
</feature>